<dbReference type="GO" id="GO:0003677">
    <property type="term" value="F:DNA binding"/>
    <property type="evidence" value="ECO:0007669"/>
    <property type="project" value="InterPro"/>
</dbReference>
<dbReference type="AlphaFoldDB" id="A0A424W6F4"/>
<protein>
    <recommendedName>
        <fullName evidence="3">Helix-turn-helix domain-containing protein</fullName>
    </recommendedName>
</protein>
<evidence type="ECO:0008006" key="3">
    <source>
        <dbReference type="Google" id="ProtNLM"/>
    </source>
</evidence>
<dbReference type="Proteomes" id="UP000285324">
    <property type="component" value="Unassembled WGS sequence"/>
</dbReference>
<dbReference type="OrthoDB" id="8689428at2"/>
<dbReference type="InterPro" id="IPR010982">
    <property type="entry name" value="Lambda_DNA-bd_dom_sf"/>
</dbReference>
<dbReference type="NCBIfam" id="NF046037">
    <property type="entry name" value="carphisopro"/>
    <property type="match status" value="1"/>
</dbReference>
<organism evidence="1 2">
    <name type="scientific">Alcaligenes xylosoxydans xylosoxydans</name>
    <name type="common">Achromobacter xylosoxidans</name>
    <dbReference type="NCBI Taxonomy" id="85698"/>
    <lineage>
        <taxon>Bacteria</taxon>
        <taxon>Pseudomonadati</taxon>
        <taxon>Pseudomonadota</taxon>
        <taxon>Betaproteobacteria</taxon>
        <taxon>Burkholderiales</taxon>
        <taxon>Alcaligenaceae</taxon>
        <taxon>Achromobacter</taxon>
    </lineage>
</organism>
<dbReference type="InterPro" id="IPR059216">
    <property type="entry name" value="LeuA_carph_isopro_dom"/>
</dbReference>
<evidence type="ECO:0000313" key="2">
    <source>
        <dbReference type="Proteomes" id="UP000285324"/>
    </source>
</evidence>
<dbReference type="EMBL" id="QVXO01000054">
    <property type="protein sequence ID" value="RPJ88835.1"/>
    <property type="molecule type" value="Genomic_DNA"/>
</dbReference>
<accession>A0A424W6F4</accession>
<name>A0A424W6F4_ALCXX</name>
<reference evidence="1 2" key="1">
    <citation type="submission" date="2018-08" db="EMBL/GenBank/DDBJ databases">
        <title>Achromobacter xylosoxidans Genome sequencing and assembly.</title>
        <authorList>
            <person name="Wang R."/>
            <person name="Rensing C."/>
            <person name="Li Y."/>
        </authorList>
    </citation>
    <scope>NUCLEOTIDE SEQUENCE [LARGE SCALE GENOMIC DNA]</scope>
    <source>
        <strain evidence="1 2">GD003A</strain>
    </source>
</reference>
<dbReference type="RefSeq" id="WP_124260396.1">
    <property type="nucleotide sequence ID" value="NZ_CP061008.1"/>
</dbReference>
<proteinExistence type="predicted"/>
<comment type="caution">
    <text evidence="1">The sequence shown here is derived from an EMBL/GenBank/DDBJ whole genome shotgun (WGS) entry which is preliminary data.</text>
</comment>
<sequence>MDMNSHIAQAIANAGGPVATARKTGANNYQTVQQWEKSGNVPAEYATALETASGIPKRLLCKHWAKVWPELVEKVRAA</sequence>
<evidence type="ECO:0000313" key="1">
    <source>
        <dbReference type="EMBL" id="RPJ88835.1"/>
    </source>
</evidence>
<gene>
    <name evidence="1" type="ORF">DY367_25885</name>
</gene>
<dbReference type="Gene3D" id="1.10.260.40">
    <property type="entry name" value="lambda repressor-like DNA-binding domains"/>
    <property type="match status" value="1"/>
</dbReference>